<keyword evidence="3 9" id="KW-0812">Transmembrane</keyword>
<feature type="transmembrane region" description="Helical" evidence="9">
    <location>
        <begin position="252"/>
        <end position="274"/>
    </location>
</feature>
<evidence type="ECO:0000256" key="7">
    <source>
        <dbReference type="ARBA" id="ARBA00023136"/>
    </source>
</evidence>
<evidence type="ECO:0000256" key="9">
    <source>
        <dbReference type="SAM" id="Phobius"/>
    </source>
</evidence>
<dbReference type="SUPFAM" id="SSF81340">
    <property type="entry name" value="Clc chloride channel"/>
    <property type="match status" value="1"/>
</dbReference>
<dbReference type="Pfam" id="PF00654">
    <property type="entry name" value="Voltage_CLC"/>
    <property type="match status" value="1"/>
</dbReference>
<dbReference type="GO" id="GO:0005247">
    <property type="term" value="F:voltage-gated chloride channel activity"/>
    <property type="evidence" value="ECO:0007669"/>
    <property type="project" value="TreeGrafter"/>
</dbReference>
<keyword evidence="7 9" id="KW-0472">Membrane</keyword>
<reference evidence="10" key="1">
    <citation type="submission" date="2021-02" db="EMBL/GenBank/DDBJ databases">
        <title>First Annotated Genome of the Yellow-green Alga Tribonema minus.</title>
        <authorList>
            <person name="Mahan K.M."/>
        </authorList>
    </citation>
    <scope>NUCLEOTIDE SEQUENCE</scope>
    <source>
        <strain evidence="10">UTEX B ZZ1240</strain>
    </source>
</reference>
<dbReference type="Gene3D" id="3.10.580.10">
    <property type="entry name" value="CBS-domain"/>
    <property type="match status" value="1"/>
</dbReference>
<evidence type="ECO:0000313" key="10">
    <source>
        <dbReference type="EMBL" id="KAG5177199.1"/>
    </source>
</evidence>
<dbReference type="Gene3D" id="1.10.3080.10">
    <property type="entry name" value="Clc chloride channel"/>
    <property type="match status" value="1"/>
</dbReference>
<dbReference type="PRINTS" id="PR00762">
    <property type="entry name" value="CLCHANNEL"/>
</dbReference>
<feature type="transmembrane region" description="Helical" evidence="9">
    <location>
        <begin position="338"/>
        <end position="355"/>
    </location>
</feature>
<keyword evidence="11" id="KW-1185">Reference proteome</keyword>
<dbReference type="InterPro" id="IPR014743">
    <property type="entry name" value="Cl-channel_core"/>
</dbReference>
<comment type="subcellular location">
    <subcellularLocation>
        <location evidence="1">Membrane</location>
        <topology evidence="1">Multi-pass membrane protein</topology>
    </subcellularLocation>
</comment>
<keyword evidence="5 9" id="KW-1133">Transmembrane helix</keyword>
<dbReference type="PANTHER" id="PTHR45720">
    <property type="entry name" value="CHLORIDE CHANNEL PROTEIN 2"/>
    <property type="match status" value="1"/>
</dbReference>
<feature type="transmembrane region" description="Helical" evidence="9">
    <location>
        <begin position="446"/>
        <end position="471"/>
    </location>
</feature>
<feature type="transmembrane region" description="Helical" evidence="9">
    <location>
        <begin position="185"/>
        <end position="203"/>
    </location>
</feature>
<accession>A0A835YU91</accession>
<dbReference type="InterPro" id="IPR046342">
    <property type="entry name" value="CBS_dom_sf"/>
</dbReference>
<dbReference type="Proteomes" id="UP000664859">
    <property type="component" value="Unassembled WGS sequence"/>
</dbReference>
<dbReference type="GO" id="GO:0016020">
    <property type="term" value="C:membrane"/>
    <property type="evidence" value="ECO:0007669"/>
    <property type="project" value="UniProtKB-SubCell"/>
</dbReference>
<dbReference type="AlphaFoldDB" id="A0A835YU91"/>
<comment type="caution">
    <text evidence="10">The sequence shown here is derived from an EMBL/GenBank/DDBJ whole genome shotgun (WGS) entry which is preliminary data.</text>
</comment>
<dbReference type="EMBL" id="JAFCMP010000527">
    <property type="protein sequence ID" value="KAG5177199.1"/>
    <property type="molecule type" value="Genomic_DNA"/>
</dbReference>
<evidence type="ECO:0000256" key="5">
    <source>
        <dbReference type="ARBA" id="ARBA00022989"/>
    </source>
</evidence>
<evidence type="ECO:0000256" key="8">
    <source>
        <dbReference type="ARBA" id="ARBA00023214"/>
    </source>
</evidence>
<evidence type="ECO:0000313" key="11">
    <source>
        <dbReference type="Proteomes" id="UP000664859"/>
    </source>
</evidence>
<evidence type="ECO:0000256" key="1">
    <source>
        <dbReference type="ARBA" id="ARBA00004141"/>
    </source>
</evidence>
<name>A0A835YU91_9STRA</name>
<dbReference type="InterPro" id="IPR050970">
    <property type="entry name" value="Cl_channel_volt-gated"/>
</dbReference>
<feature type="transmembrane region" description="Helical" evidence="9">
    <location>
        <begin position="70"/>
        <end position="91"/>
    </location>
</feature>
<feature type="transmembrane region" description="Helical" evidence="9">
    <location>
        <begin position="215"/>
        <end position="240"/>
    </location>
</feature>
<evidence type="ECO:0000256" key="3">
    <source>
        <dbReference type="ARBA" id="ARBA00022692"/>
    </source>
</evidence>
<proteinExistence type="predicted"/>
<dbReference type="PANTHER" id="PTHR45720:SF10">
    <property type="entry name" value="CHLORIDE CHANNEL PROTEIN 2"/>
    <property type="match status" value="1"/>
</dbReference>
<feature type="transmembrane region" description="Helical" evidence="9">
    <location>
        <begin position="158"/>
        <end position="178"/>
    </location>
</feature>
<dbReference type="InterPro" id="IPR001807">
    <property type="entry name" value="ClC"/>
</dbReference>
<protein>
    <submittedName>
        <fullName evidence="10">Chloride channel</fullName>
    </submittedName>
</protein>
<evidence type="ECO:0000256" key="2">
    <source>
        <dbReference type="ARBA" id="ARBA00022448"/>
    </source>
</evidence>
<feature type="transmembrane region" description="Helical" evidence="9">
    <location>
        <begin position="294"/>
        <end position="317"/>
    </location>
</feature>
<sequence length="802" mass="87384">MSPMSFTSGLLDSRRCKRLESYDFFQPEWVNLDLFQSHSALAQQDLYVLEGEHEGAYLAFRRLWRMMQTPVLLCVVACLAACAGYLLDWATRMFIVFRETLVPSNQLDEARPLAYACVCFSFVMASAMLTQFLCPLAAGGGVPEMKTVLSGSINPALLSPLLVVVKLSGLVLAVAAGLSVGKEGPLIHVSCALAELVMAMPAFRYIRVNAPHRLEILTCACAAGVAASFGSAFGATLFSVEITSTCYIVSGLARAFATATVVALIYWCWGTEVISGLFSDNVSQGMPFAPTDLLLWALLGVLCGLVGWAFVSAISGVSQWRNRITRSALGPKVQRGRRLMICALFTTLVIPLSYWELRYFERWSTTGQKALVDHLFAPRVLGVSYELALFVPIKALAILLSVTQPLPVGLFAPVFLLGAAFGRLFGEVARYANLSMGLMHLTFQPWEFAVIGAAALSGSITRAVSTAIIVFEMSGENCLRLPLGLAVLIAHTIASRFTKGAYDSLVDTNSAPYLPTLPPQAYLVEVESIMVPAANLPFLSLSTTYSAASRLLRQHTPTTCAVIPVVQTVTDMVLVGAVLRRDLELAVADYEERVAVAEKDASPDETARLAEAVKVNESLQGSLDGSLFGGAHLRFVVVKGGGKVAPVVDTRGTAYCMQHMLRLTSIDTIPIVMDPSPLQVAHSTELRKLDYMFRMLKLDIAFVCRAGKLVGWVTRGTIRRFVGAREPQPIDECIALCESPTGLVDRMRCLAHKVNAAYMQWDLMPSWMLSTQENRAAEITWHVQNGHANLARTLRDEQAQNC</sequence>
<organism evidence="10 11">
    <name type="scientific">Tribonema minus</name>
    <dbReference type="NCBI Taxonomy" id="303371"/>
    <lineage>
        <taxon>Eukaryota</taxon>
        <taxon>Sar</taxon>
        <taxon>Stramenopiles</taxon>
        <taxon>Ochrophyta</taxon>
        <taxon>PX clade</taxon>
        <taxon>Xanthophyceae</taxon>
        <taxon>Tribonematales</taxon>
        <taxon>Tribonemataceae</taxon>
        <taxon>Tribonema</taxon>
    </lineage>
</organism>
<feature type="transmembrane region" description="Helical" evidence="9">
    <location>
        <begin position="375"/>
        <end position="399"/>
    </location>
</feature>
<feature type="transmembrane region" description="Helical" evidence="9">
    <location>
        <begin position="406"/>
        <end position="426"/>
    </location>
</feature>
<gene>
    <name evidence="10" type="ORF">JKP88DRAFT_258793</name>
</gene>
<keyword evidence="8" id="KW-0868">Chloride</keyword>
<feature type="transmembrane region" description="Helical" evidence="9">
    <location>
        <begin position="112"/>
        <end position="138"/>
    </location>
</feature>
<keyword evidence="2" id="KW-0813">Transport</keyword>
<keyword evidence="4" id="KW-0677">Repeat</keyword>
<evidence type="ECO:0000256" key="4">
    <source>
        <dbReference type="ARBA" id="ARBA00022737"/>
    </source>
</evidence>
<dbReference type="OrthoDB" id="189076at2759"/>
<keyword evidence="6" id="KW-0406">Ion transport</keyword>
<dbReference type="SUPFAM" id="SSF54631">
    <property type="entry name" value="CBS-domain pair"/>
    <property type="match status" value="1"/>
</dbReference>
<evidence type="ECO:0000256" key="6">
    <source>
        <dbReference type="ARBA" id="ARBA00023065"/>
    </source>
</evidence>